<dbReference type="GO" id="GO:0015031">
    <property type="term" value="P:protein transport"/>
    <property type="evidence" value="ECO:0007669"/>
    <property type="project" value="UniProtKB-KW"/>
</dbReference>
<dbReference type="EMBL" id="SADE01000001">
    <property type="protein sequence ID" value="RVU38526.1"/>
    <property type="molecule type" value="Genomic_DNA"/>
</dbReference>
<reference evidence="5" key="1">
    <citation type="submission" date="2019-01" db="EMBL/GenBank/DDBJ databases">
        <title>Gri0909 isolated from a small marine red alga.</title>
        <authorList>
            <person name="Kim J."/>
            <person name="Jeong S.E."/>
            <person name="Jeon C.O."/>
        </authorList>
    </citation>
    <scope>NUCLEOTIDE SEQUENCE [LARGE SCALE GENOMIC DNA]</scope>
    <source>
        <strain evidence="5">Gri0909</strain>
    </source>
</reference>
<gene>
    <name evidence="4" type="ORF">EOI86_04375</name>
</gene>
<comment type="caution">
    <text evidence="4">The sequence shown here is derived from an EMBL/GenBank/DDBJ whole genome shotgun (WGS) entry which is preliminary data.</text>
</comment>
<feature type="region of interest" description="Disordered" evidence="3">
    <location>
        <begin position="224"/>
        <end position="315"/>
    </location>
</feature>
<accession>A0A3S2VPG5</accession>
<sequence length="315" mass="34540">MRPATAKPFLFEQSFDEEAMQRARERKRHEREEAARAAELAEQNQTPPPPTFTEEELQAAKAAAWQEGHQAGVADTQKQQEAQTLDLLENLSAQISGMHVHQDLANERIAAEMTEFSLEVCRRILPDFVDSHGGEELRVLLAECLEKITPASRILITVSPDSLGLLEPQVDVLAARSGFEGRIKLVADPTLGPTDLVAVWDGGGMHRIEKDIWQAIEAVVERTQAAAPPMPDLPPEEPETSAPDMAENAQTPEPETREPETPEPKTHEPTAATETQEMSQPENDRAAVDETSAPINEQGADGIAETAVSEEDQNV</sequence>
<evidence type="ECO:0000313" key="4">
    <source>
        <dbReference type="EMBL" id="RVU38526.1"/>
    </source>
</evidence>
<dbReference type="InterPro" id="IPR051472">
    <property type="entry name" value="T3SS_Stator/FliH"/>
</dbReference>
<proteinExistence type="predicted"/>
<evidence type="ECO:0000256" key="3">
    <source>
        <dbReference type="SAM" id="MobiDB-lite"/>
    </source>
</evidence>
<evidence type="ECO:0000256" key="2">
    <source>
        <dbReference type="ARBA" id="ARBA00022927"/>
    </source>
</evidence>
<keyword evidence="5" id="KW-1185">Reference proteome</keyword>
<evidence type="ECO:0000256" key="1">
    <source>
        <dbReference type="ARBA" id="ARBA00022448"/>
    </source>
</evidence>
<feature type="compositionally biased region" description="Basic and acidic residues" evidence="3">
    <location>
        <begin position="254"/>
        <end position="268"/>
    </location>
</feature>
<dbReference type="AlphaFoldDB" id="A0A3S2VPG5"/>
<dbReference type="OrthoDB" id="7304298at2"/>
<dbReference type="PANTHER" id="PTHR34982:SF1">
    <property type="entry name" value="FLAGELLAR ASSEMBLY PROTEIN FLIH"/>
    <property type="match status" value="1"/>
</dbReference>
<feature type="region of interest" description="Disordered" evidence="3">
    <location>
        <begin position="1"/>
        <end position="55"/>
    </location>
</feature>
<name>A0A3S2VPG5_9PROT</name>
<keyword evidence="1" id="KW-0813">Transport</keyword>
<dbReference type="GO" id="GO:0005829">
    <property type="term" value="C:cytosol"/>
    <property type="evidence" value="ECO:0007669"/>
    <property type="project" value="TreeGrafter"/>
</dbReference>
<dbReference type="PANTHER" id="PTHR34982">
    <property type="entry name" value="YOP PROTEINS TRANSLOCATION PROTEIN L"/>
    <property type="match status" value="1"/>
</dbReference>
<organism evidence="4 5">
    <name type="scientific">Hwanghaeella grinnelliae</name>
    <dbReference type="NCBI Taxonomy" id="2500179"/>
    <lineage>
        <taxon>Bacteria</taxon>
        <taxon>Pseudomonadati</taxon>
        <taxon>Pseudomonadota</taxon>
        <taxon>Alphaproteobacteria</taxon>
        <taxon>Rhodospirillales</taxon>
        <taxon>Rhodospirillaceae</taxon>
        <taxon>Hwanghaeella</taxon>
    </lineage>
</organism>
<protein>
    <submittedName>
        <fullName evidence="4">Uncharacterized protein</fullName>
    </submittedName>
</protein>
<dbReference type="Proteomes" id="UP000287447">
    <property type="component" value="Unassembled WGS sequence"/>
</dbReference>
<evidence type="ECO:0000313" key="5">
    <source>
        <dbReference type="Proteomes" id="UP000287447"/>
    </source>
</evidence>
<dbReference type="RefSeq" id="WP_127763898.1">
    <property type="nucleotide sequence ID" value="NZ_SADE01000001.1"/>
</dbReference>
<keyword evidence="2" id="KW-0653">Protein transport</keyword>